<evidence type="ECO:0000313" key="1">
    <source>
        <dbReference type="EMBL" id="KKM73288.1"/>
    </source>
</evidence>
<dbReference type="EMBL" id="LAZR01009325">
    <property type="protein sequence ID" value="KKM73288.1"/>
    <property type="molecule type" value="Genomic_DNA"/>
</dbReference>
<proteinExistence type="predicted"/>
<name>A0A0F9JUC8_9ZZZZ</name>
<gene>
    <name evidence="1" type="ORF">LCGC14_1412070</name>
</gene>
<reference evidence="1" key="1">
    <citation type="journal article" date="2015" name="Nature">
        <title>Complex archaea that bridge the gap between prokaryotes and eukaryotes.</title>
        <authorList>
            <person name="Spang A."/>
            <person name="Saw J.H."/>
            <person name="Jorgensen S.L."/>
            <person name="Zaremba-Niedzwiedzka K."/>
            <person name="Martijn J."/>
            <person name="Lind A.E."/>
            <person name="van Eijk R."/>
            <person name="Schleper C."/>
            <person name="Guy L."/>
            <person name="Ettema T.J."/>
        </authorList>
    </citation>
    <scope>NUCLEOTIDE SEQUENCE</scope>
</reference>
<accession>A0A0F9JUC8</accession>
<organism evidence="1">
    <name type="scientific">marine sediment metagenome</name>
    <dbReference type="NCBI Taxonomy" id="412755"/>
    <lineage>
        <taxon>unclassified sequences</taxon>
        <taxon>metagenomes</taxon>
        <taxon>ecological metagenomes</taxon>
    </lineage>
</organism>
<feature type="non-terminal residue" evidence="1">
    <location>
        <position position="59"/>
    </location>
</feature>
<protein>
    <submittedName>
        <fullName evidence="1">Uncharacterized protein</fullName>
    </submittedName>
</protein>
<sequence length="59" mass="6076">MSGLISGKLLLRQELETLTDGSDADALHAHPAIGGDLVHVEENLSGTLALALSKGVIIN</sequence>
<comment type="caution">
    <text evidence="1">The sequence shown here is derived from an EMBL/GenBank/DDBJ whole genome shotgun (WGS) entry which is preliminary data.</text>
</comment>
<dbReference type="AlphaFoldDB" id="A0A0F9JUC8"/>